<organism evidence="7 8">
    <name type="scientific">Flavobacterium ardleyense</name>
    <dbReference type="NCBI Taxonomy" id="2038737"/>
    <lineage>
        <taxon>Bacteria</taxon>
        <taxon>Pseudomonadati</taxon>
        <taxon>Bacteroidota</taxon>
        <taxon>Flavobacteriia</taxon>
        <taxon>Flavobacteriales</taxon>
        <taxon>Flavobacteriaceae</taxon>
        <taxon>Flavobacterium</taxon>
    </lineage>
</organism>
<evidence type="ECO:0000313" key="7">
    <source>
        <dbReference type="EMBL" id="MFD2909757.1"/>
    </source>
</evidence>
<reference evidence="8" key="1">
    <citation type="journal article" date="2019" name="Int. J. Syst. Evol. Microbiol.">
        <title>The Global Catalogue of Microorganisms (GCM) 10K type strain sequencing project: providing services to taxonomists for standard genome sequencing and annotation.</title>
        <authorList>
            <consortium name="The Broad Institute Genomics Platform"/>
            <consortium name="The Broad Institute Genome Sequencing Center for Infectious Disease"/>
            <person name="Wu L."/>
            <person name="Ma J."/>
        </authorList>
    </citation>
    <scope>NUCLEOTIDE SEQUENCE [LARGE SCALE GENOMIC DNA]</scope>
    <source>
        <strain evidence="8">KCTC 52644</strain>
    </source>
</reference>
<comment type="caution">
    <text evidence="7">The sequence shown here is derived from an EMBL/GenBank/DDBJ whole genome shotgun (WGS) entry which is preliminary data.</text>
</comment>
<keyword evidence="5" id="KW-0175">Coiled coil</keyword>
<evidence type="ECO:0000256" key="2">
    <source>
        <dbReference type="ARBA" id="ARBA00022692"/>
    </source>
</evidence>
<evidence type="ECO:0000256" key="5">
    <source>
        <dbReference type="SAM" id="Coils"/>
    </source>
</evidence>
<evidence type="ECO:0000256" key="4">
    <source>
        <dbReference type="ARBA" id="ARBA00023136"/>
    </source>
</evidence>
<feature type="coiled-coil region" evidence="5">
    <location>
        <begin position="158"/>
        <end position="185"/>
    </location>
</feature>
<dbReference type="Proteomes" id="UP001597549">
    <property type="component" value="Unassembled WGS sequence"/>
</dbReference>
<accession>A0ABW5ZAH7</accession>
<comment type="subcellular location">
    <subcellularLocation>
        <location evidence="1">Membrane</location>
        <topology evidence="1">Single-pass membrane protein</topology>
    </subcellularLocation>
</comment>
<keyword evidence="2 6" id="KW-0812">Transmembrane</keyword>
<dbReference type="EMBL" id="JBHUOL010000021">
    <property type="protein sequence ID" value="MFD2909757.1"/>
    <property type="molecule type" value="Genomic_DNA"/>
</dbReference>
<dbReference type="PANTHER" id="PTHR30386">
    <property type="entry name" value="MEMBRANE FUSION SUBUNIT OF EMRAB-TOLC MULTIDRUG EFFLUX PUMP"/>
    <property type="match status" value="1"/>
</dbReference>
<keyword evidence="8" id="KW-1185">Reference proteome</keyword>
<dbReference type="Gene3D" id="2.40.30.170">
    <property type="match status" value="1"/>
</dbReference>
<keyword evidence="3 6" id="KW-1133">Transmembrane helix</keyword>
<dbReference type="RefSeq" id="WP_379808574.1">
    <property type="nucleotide sequence ID" value="NZ_JBHUOL010000021.1"/>
</dbReference>
<evidence type="ECO:0000313" key="8">
    <source>
        <dbReference type="Proteomes" id="UP001597549"/>
    </source>
</evidence>
<dbReference type="PANTHER" id="PTHR30386:SF26">
    <property type="entry name" value="TRANSPORT PROTEIN COMB"/>
    <property type="match status" value="1"/>
</dbReference>
<protein>
    <submittedName>
        <fullName evidence="7">HlyD family efflux transporter periplasmic adaptor subunit</fullName>
    </submittedName>
</protein>
<keyword evidence="4 6" id="KW-0472">Membrane</keyword>
<evidence type="ECO:0000256" key="6">
    <source>
        <dbReference type="SAM" id="Phobius"/>
    </source>
</evidence>
<feature type="transmembrane region" description="Helical" evidence="6">
    <location>
        <begin position="26"/>
        <end position="48"/>
    </location>
</feature>
<name>A0ABW5ZAH7_9FLAO</name>
<proteinExistence type="predicted"/>
<evidence type="ECO:0000256" key="1">
    <source>
        <dbReference type="ARBA" id="ARBA00004167"/>
    </source>
</evidence>
<sequence length="443" mass="51051">MEQEEQKLKKYSEEFRDIIDRFPTKVNYYLFYFLALIIIAMLAFGLVIESPDIVFAEVKVTAKKPPITLVAKINGKIKLIADNINNNVSKDEYIAIIENSANEEQIKILKDSLGNFNFKTIPDYEDYTFALSYNIGNIQEYYFKFLKTLYELNQYKRNNVYDIEIESLNNQLTKIKESISKSNEIITYKNENIEISKEKNKVDSILLSKGALIKSEFELSRKQLLKEKDDKASLENSIIKDRQTIISYLNKSISLNVEKNQTYDQLIISLFTNYQNILIAIHDWESNYTFKAPFDGSFELLRFISNGEFVNQGEPIFSILPANNKIIGQALMPISGAGKVKNNQKVIIKLDAYPYQEFGNLEGSIKSISLIPTQNLHLVNIEIPNGLVSNSGYKLNFSKEMTGQAEIITENKKLISRVFEKIKHAFDRKRNTEIIPKEEKKAE</sequence>
<dbReference type="InterPro" id="IPR050739">
    <property type="entry name" value="MFP"/>
</dbReference>
<gene>
    <name evidence="7" type="ORF">ACFSX9_13550</name>
</gene>
<evidence type="ECO:0000256" key="3">
    <source>
        <dbReference type="ARBA" id="ARBA00022989"/>
    </source>
</evidence>